<dbReference type="EMBL" id="QKKF02023479">
    <property type="protein sequence ID" value="RZF37739.1"/>
    <property type="molecule type" value="Genomic_DNA"/>
</dbReference>
<feature type="compositionally biased region" description="Polar residues" evidence="3">
    <location>
        <begin position="480"/>
        <end position="511"/>
    </location>
</feature>
<feature type="region of interest" description="Disordered" evidence="3">
    <location>
        <begin position="480"/>
        <end position="535"/>
    </location>
</feature>
<dbReference type="Pfam" id="PF09246">
    <property type="entry name" value="PHAT"/>
    <property type="match status" value="1"/>
</dbReference>
<dbReference type="InterPro" id="IPR015327">
    <property type="entry name" value="PHAT_dom"/>
</dbReference>
<feature type="compositionally biased region" description="Polar residues" evidence="3">
    <location>
        <begin position="287"/>
        <end position="304"/>
    </location>
</feature>
<comment type="caution">
    <text evidence="6">The sequence shown here is derived from an EMBL/GenBank/DDBJ whole genome shotgun (WGS) entry which is preliminary data.</text>
</comment>
<evidence type="ECO:0000313" key="6">
    <source>
        <dbReference type="EMBL" id="RZF37739.1"/>
    </source>
</evidence>
<dbReference type="GO" id="GO:0000289">
    <property type="term" value="P:nuclear-transcribed mRNA poly(A) tail shortening"/>
    <property type="evidence" value="ECO:0007669"/>
    <property type="project" value="TreeGrafter"/>
</dbReference>
<dbReference type="InParanoid" id="A0A482WVT2"/>
<dbReference type="Gene3D" id="1.25.40.170">
    <property type="entry name" value="Smaug, PHAT domain"/>
    <property type="match status" value="1"/>
</dbReference>
<feature type="compositionally biased region" description="Polar residues" evidence="3">
    <location>
        <begin position="262"/>
        <end position="274"/>
    </location>
</feature>
<dbReference type="PANTHER" id="PTHR12515">
    <property type="entry name" value="STERILE ALPHA MOTIF DOMAIN CONTAINING PROTEIN 4-RELATED"/>
    <property type="match status" value="1"/>
</dbReference>
<feature type="region of interest" description="Disordered" evidence="3">
    <location>
        <begin position="204"/>
        <end position="228"/>
    </location>
</feature>
<keyword evidence="2" id="KW-0963">Cytoplasm</keyword>
<organism evidence="6 7">
    <name type="scientific">Laodelphax striatellus</name>
    <name type="common">Small brown planthopper</name>
    <name type="synonym">Delphax striatella</name>
    <dbReference type="NCBI Taxonomy" id="195883"/>
    <lineage>
        <taxon>Eukaryota</taxon>
        <taxon>Metazoa</taxon>
        <taxon>Ecdysozoa</taxon>
        <taxon>Arthropoda</taxon>
        <taxon>Hexapoda</taxon>
        <taxon>Insecta</taxon>
        <taxon>Pterygota</taxon>
        <taxon>Neoptera</taxon>
        <taxon>Paraneoptera</taxon>
        <taxon>Hemiptera</taxon>
        <taxon>Auchenorrhyncha</taxon>
        <taxon>Fulgoroidea</taxon>
        <taxon>Delphacidae</taxon>
        <taxon>Criomorphinae</taxon>
        <taxon>Laodelphax</taxon>
    </lineage>
</organism>
<dbReference type="FunCoup" id="A0A482WVT2">
    <property type="interactions" value="951"/>
</dbReference>
<evidence type="ECO:0000259" key="4">
    <source>
        <dbReference type="Pfam" id="PF09246"/>
    </source>
</evidence>
<dbReference type="Proteomes" id="UP000291343">
    <property type="component" value="Unassembled WGS sequence"/>
</dbReference>
<comment type="subcellular location">
    <subcellularLocation>
        <location evidence="1">Cytoplasm</location>
    </subcellularLocation>
</comment>
<gene>
    <name evidence="6" type="ORF">LSTR_LSTR003150</name>
</gene>
<keyword evidence="7" id="KW-1185">Reference proteome</keyword>
<dbReference type="PANTHER" id="PTHR12515:SF5">
    <property type="entry name" value="PROTEIN SMAUG"/>
    <property type="match status" value="1"/>
</dbReference>
<feature type="domain" description="SMAUG/ZCCHC2-like PHAT" evidence="5">
    <location>
        <begin position="102"/>
        <end position="185"/>
    </location>
</feature>
<dbReference type="InterPro" id="IPR050897">
    <property type="entry name" value="SMAUG/VTS1_RNA-bind"/>
</dbReference>
<dbReference type="InterPro" id="IPR058599">
    <property type="entry name" value="PHAT_Smg/ZCCHC2-like"/>
</dbReference>
<dbReference type="InterPro" id="IPR013761">
    <property type="entry name" value="SAM/pointed_sf"/>
</dbReference>
<dbReference type="GO" id="GO:0006355">
    <property type="term" value="P:regulation of DNA-templated transcription"/>
    <property type="evidence" value="ECO:0007669"/>
    <property type="project" value="InterPro"/>
</dbReference>
<reference evidence="6 7" key="1">
    <citation type="journal article" date="2017" name="Gigascience">
        <title>Genome sequence of the small brown planthopper, Laodelphax striatellus.</title>
        <authorList>
            <person name="Zhu J."/>
            <person name="Jiang F."/>
            <person name="Wang X."/>
            <person name="Yang P."/>
            <person name="Bao Y."/>
            <person name="Zhao W."/>
            <person name="Wang W."/>
            <person name="Lu H."/>
            <person name="Wang Q."/>
            <person name="Cui N."/>
            <person name="Li J."/>
            <person name="Chen X."/>
            <person name="Luo L."/>
            <person name="Yu J."/>
            <person name="Kang L."/>
            <person name="Cui F."/>
        </authorList>
    </citation>
    <scope>NUCLEOTIDE SEQUENCE [LARGE SCALE GENOMIC DNA]</scope>
    <source>
        <strain evidence="6">Lst14</strain>
    </source>
</reference>
<accession>A0A482WVT2</accession>
<proteinExistence type="predicted"/>
<dbReference type="SMR" id="A0A482WVT2"/>
<dbReference type="Gene3D" id="1.10.150.50">
    <property type="entry name" value="Transcription Factor, Ets-1"/>
    <property type="match status" value="1"/>
</dbReference>
<name>A0A482WVT2_LAOST</name>
<dbReference type="OrthoDB" id="2155283at2759"/>
<feature type="compositionally biased region" description="Low complexity" evidence="3">
    <location>
        <begin position="207"/>
        <end position="223"/>
    </location>
</feature>
<dbReference type="GO" id="GO:0000932">
    <property type="term" value="C:P-body"/>
    <property type="evidence" value="ECO:0007669"/>
    <property type="project" value="TreeGrafter"/>
</dbReference>
<evidence type="ECO:0000256" key="2">
    <source>
        <dbReference type="ARBA" id="ARBA00022490"/>
    </source>
</evidence>
<feature type="region of interest" description="Disordered" evidence="3">
    <location>
        <begin position="1"/>
        <end position="28"/>
    </location>
</feature>
<evidence type="ECO:0000259" key="5">
    <source>
        <dbReference type="Pfam" id="PF26034"/>
    </source>
</evidence>
<dbReference type="Pfam" id="PF26034">
    <property type="entry name" value="PHAT_SMAUG"/>
    <property type="match status" value="1"/>
</dbReference>
<feature type="domain" description="Smaug PHAT analogous topology" evidence="4">
    <location>
        <begin position="369"/>
        <end position="472"/>
    </location>
</feature>
<evidence type="ECO:0000313" key="7">
    <source>
        <dbReference type="Proteomes" id="UP000291343"/>
    </source>
</evidence>
<evidence type="ECO:0000256" key="3">
    <source>
        <dbReference type="SAM" id="MobiDB-lite"/>
    </source>
</evidence>
<dbReference type="AlphaFoldDB" id="A0A482WVT2"/>
<dbReference type="GO" id="GO:0030371">
    <property type="term" value="F:translation repressor activity"/>
    <property type="evidence" value="ECO:0007669"/>
    <property type="project" value="InterPro"/>
</dbReference>
<protein>
    <submittedName>
        <fullName evidence="6">Uncharacterized protein</fullName>
    </submittedName>
</protein>
<sequence length="623" mass="71393">MRCEVGSEEKEGGRENLSKGDDEQPPRGALFFNQSGEGMILVRKNLNDSQIAFAVSWFSKWDELKQADALVKMFSSISPIQAKFLIFVLDDAIKQAINLKIQDQETAANDPVFIKRLLDSEKIEMEKLLEYLPLLRTDNVEGKTLYSTFLPVVFSRCVETSTDIQAAQKLLRIVLIHPGLKESRREFELFRFQFSDDKAAVGLEEMQQSASSVEQPPSPSSSSTLPRIEPEHEQRKLFTNQLSYIETILGENSKRQDPEVGSENSCSSPEQESNAVKKPQVEPWQNHWRSIPSTNCTSRAQSATPKPGMKDLYNWLKFLRLHKYYNHFVGLSYEQLLSLNEENFDVLVPGVTQGARRKFLITIDALRERYNTLVIFNDEVMTMNTETLMKVIDQLKLMIFTPLKEVPQCQKKKEADIPYQFYRVLSTIFSRLALNNYKEEDCVKRLKTLLYLTTRNEAFSSFHVVLTKLKNRLHTVNPYRTNTSTYLRPPVRQTQSSESLPTGRSSAQRSQAVADFERLNHPQYNSKRLNDEEKGRQTSGLLLAVGSEVSRRFSPHGRPVRCTGRSNSLNDAAMLSSLDRAFTGLQPRTRGLSWNGETFQEYRLFDDLNNNWKDETDDPFGSS</sequence>
<feature type="compositionally biased region" description="Basic and acidic residues" evidence="3">
    <location>
        <begin position="1"/>
        <end position="25"/>
    </location>
</feature>
<dbReference type="InterPro" id="IPR037093">
    <property type="entry name" value="PHAT_dom_sf"/>
</dbReference>
<dbReference type="SUPFAM" id="SSF47769">
    <property type="entry name" value="SAM/Pointed domain"/>
    <property type="match status" value="1"/>
</dbReference>
<evidence type="ECO:0000256" key="1">
    <source>
        <dbReference type="ARBA" id="ARBA00004496"/>
    </source>
</evidence>
<feature type="region of interest" description="Disordered" evidence="3">
    <location>
        <begin position="253"/>
        <end position="304"/>
    </location>
</feature>
<dbReference type="GO" id="GO:0003729">
    <property type="term" value="F:mRNA binding"/>
    <property type="evidence" value="ECO:0007669"/>
    <property type="project" value="TreeGrafter"/>
</dbReference>
<dbReference type="STRING" id="195883.A0A482WVT2"/>